<proteinExistence type="predicted"/>
<keyword evidence="3" id="KW-1185">Reference proteome</keyword>
<evidence type="ECO:0008006" key="4">
    <source>
        <dbReference type="Google" id="ProtNLM"/>
    </source>
</evidence>
<dbReference type="EMBL" id="JACYTR010000115">
    <property type="protein sequence ID" value="MBD8528285.1"/>
    <property type="molecule type" value="Genomic_DNA"/>
</dbReference>
<feature type="transmembrane region" description="Helical" evidence="1">
    <location>
        <begin position="36"/>
        <end position="54"/>
    </location>
</feature>
<dbReference type="Proteomes" id="UP000613768">
    <property type="component" value="Unassembled WGS sequence"/>
</dbReference>
<comment type="caution">
    <text evidence="2">The sequence shown here is derived from an EMBL/GenBank/DDBJ whole genome shotgun (WGS) entry which is preliminary data.</text>
</comment>
<dbReference type="RefSeq" id="WP_192031702.1">
    <property type="nucleotide sequence ID" value="NZ_JACYTR010000115.1"/>
</dbReference>
<keyword evidence="1" id="KW-0812">Transmembrane</keyword>
<keyword evidence="1" id="KW-1133">Transmembrane helix</keyword>
<name>A0AAW3ZQ17_9GAMM</name>
<keyword evidence="1" id="KW-0472">Membrane</keyword>
<protein>
    <recommendedName>
        <fullName evidence="4">IPTL-CTERM sorting domain-containing protein</fullName>
    </recommendedName>
</protein>
<sequence>MNAADPGYSGLQSDTVLFGVIDNDQDAVAVPVDQRGMLAILALALALLGGVAQLRRAASAAQRRC</sequence>
<gene>
    <name evidence="2" type="ORF">IFO71_21275</name>
</gene>
<organism evidence="2 3">
    <name type="scientific">Pseudomarimonas arenosa</name>
    <dbReference type="NCBI Taxonomy" id="2774145"/>
    <lineage>
        <taxon>Bacteria</taxon>
        <taxon>Pseudomonadati</taxon>
        <taxon>Pseudomonadota</taxon>
        <taxon>Gammaproteobacteria</taxon>
        <taxon>Lysobacterales</taxon>
        <taxon>Lysobacteraceae</taxon>
        <taxon>Pseudomarimonas</taxon>
    </lineage>
</organism>
<reference evidence="2 3" key="1">
    <citation type="submission" date="2020-09" db="EMBL/GenBank/DDBJ databases">
        <title>Pseudoxanthomonas sp. CAU 1598 isolated from sand of Yaerae Beach.</title>
        <authorList>
            <person name="Kim W."/>
        </authorList>
    </citation>
    <scope>NUCLEOTIDE SEQUENCE [LARGE SCALE GENOMIC DNA]</scope>
    <source>
        <strain evidence="2 3">CAU 1598</strain>
    </source>
</reference>
<evidence type="ECO:0000313" key="3">
    <source>
        <dbReference type="Proteomes" id="UP000613768"/>
    </source>
</evidence>
<evidence type="ECO:0000256" key="1">
    <source>
        <dbReference type="SAM" id="Phobius"/>
    </source>
</evidence>
<dbReference type="AlphaFoldDB" id="A0AAW3ZQ17"/>
<evidence type="ECO:0000313" key="2">
    <source>
        <dbReference type="EMBL" id="MBD8528285.1"/>
    </source>
</evidence>
<accession>A0AAW3ZQ17</accession>